<dbReference type="InterPro" id="IPR006439">
    <property type="entry name" value="HAD-SF_hydro_IA"/>
</dbReference>
<sequence length="219" mass="24741">MSIECVIFDCDGLMFDTEKVANENWREIAGQYGITLDDEFFYQIIGCGHKLFLKAMENHQDLEPHLPEISEGRLKKIFGMCENKGSLNKKGLTELLDYLEEAGIKKCVASSSHREYVDTLLGSIGKPYRFDSVVCGDEVTRGKPDPEIFLTAARKAGVAPENCVVLEDSKFGIIAAKRAGMKSVWIYDFVKPDEEMKEAIQESRNDLLEVIDYLKEQAR</sequence>
<keyword evidence="2" id="KW-1185">Reference proteome</keyword>
<dbReference type="Gene3D" id="1.10.150.240">
    <property type="entry name" value="Putative phosphatase, domain 2"/>
    <property type="match status" value="1"/>
</dbReference>
<accession>A0A412G5A1</accession>
<proteinExistence type="predicted"/>
<dbReference type="RefSeq" id="WP_117893151.1">
    <property type="nucleotide sequence ID" value="NZ_CABJCV010000002.1"/>
</dbReference>
<evidence type="ECO:0000313" key="1">
    <source>
        <dbReference type="EMBL" id="RGR76205.1"/>
    </source>
</evidence>
<dbReference type="PRINTS" id="PR00413">
    <property type="entry name" value="HADHALOGNASE"/>
</dbReference>
<dbReference type="AlphaFoldDB" id="A0A412G5A1"/>
<evidence type="ECO:0000313" key="2">
    <source>
        <dbReference type="Proteomes" id="UP000284178"/>
    </source>
</evidence>
<comment type="caution">
    <text evidence="1">The sequence shown here is derived from an EMBL/GenBank/DDBJ whole genome shotgun (WGS) entry which is preliminary data.</text>
</comment>
<reference evidence="1 2" key="1">
    <citation type="submission" date="2018-08" db="EMBL/GenBank/DDBJ databases">
        <title>A genome reference for cultivated species of the human gut microbiota.</title>
        <authorList>
            <person name="Zou Y."/>
            <person name="Xue W."/>
            <person name="Luo G."/>
        </authorList>
    </citation>
    <scope>NUCLEOTIDE SEQUENCE [LARGE SCALE GENOMIC DNA]</scope>
    <source>
        <strain evidence="1 2">AF24-29</strain>
    </source>
</reference>
<dbReference type="GeneID" id="83014241"/>
<dbReference type="InterPro" id="IPR036412">
    <property type="entry name" value="HAD-like_sf"/>
</dbReference>
<dbReference type="InterPro" id="IPR023198">
    <property type="entry name" value="PGP-like_dom2"/>
</dbReference>
<dbReference type="Pfam" id="PF13419">
    <property type="entry name" value="HAD_2"/>
    <property type="match status" value="1"/>
</dbReference>
<dbReference type="Gene3D" id="3.40.50.1000">
    <property type="entry name" value="HAD superfamily/HAD-like"/>
    <property type="match status" value="1"/>
</dbReference>
<gene>
    <name evidence="1" type="ORF">DWY25_02305</name>
</gene>
<dbReference type="SUPFAM" id="SSF56784">
    <property type="entry name" value="HAD-like"/>
    <property type="match status" value="1"/>
</dbReference>
<dbReference type="Proteomes" id="UP000284178">
    <property type="component" value="Unassembled WGS sequence"/>
</dbReference>
<dbReference type="NCBIfam" id="TIGR01509">
    <property type="entry name" value="HAD-SF-IA-v3"/>
    <property type="match status" value="1"/>
</dbReference>
<dbReference type="SFLD" id="SFLDG01129">
    <property type="entry name" value="C1.5:_HAD__Beta-PGM__Phosphata"/>
    <property type="match status" value="1"/>
</dbReference>
<dbReference type="PANTHER" id="PTHR18901:SF38">
    <property type="entry name" value="PSEUDOURIDINE-5'-PHOSPHATASE"/>
    <property type="match status" value="1"/>
</dbReference>
<protein>
    <submittedName>
        <fullName evidence="1">HAD family phosphatase</fullName>
    </submittedName>
</protein>
<dbReference type="EMBL" id="QRUP01000002">
    <property type="protein sequence ID" value="RGR76205.1"/>
    <property type="molecule type" value="Genomic_DNA"/>
</dbReference>
<dbReference type="PANTHER" id="PTHR18901">
    <property type="entry name" value="2-DEOXYGLUCOSE-6-PHOSPHATE PHOSPHATASE 2"/>
    <property type="match status" value="1"/>
</dbReference>
<name>A0A412G5A1_9FIRM</name>
<dbReference type="SFLD" id="SFLDG01135">
    <property type="entry name" value="C1.5.6:_HAD__Beta-PGM__Phospha"/>
    <property type="match status" value="1"/>
</dbReference>
<dbReference type="InterPro" id="IPR023214">
    <property type="entry name" value="HAD_sf"/>
</dbReference>
<dbReference type="InterPro" id="IPR041492">
    <property type="entry name" value="HAD_2"/>
</dbReference>
<dbReference type="SFLD" id="SFLDS00003">
    <property type="entry name" value="Haloacid_Dehalogenase"/>
    <property type="match status" value="1"/>
</dbReference>
<dbReference type="CDD" id="cd07505">
    <property type="entry name" value="HAD_BPGM-like"/>
    <property type="match status" value="1"/>
</dbReference>
<organism evidence="1 2">
    <name type="scientific">Holdemania filiformis</name>
    <dbReference type="NCBI Taxonomy" id="61171"/>
    <lineage>
        <taxon>Bacteria</taxon>
        <taxon>Bacillati</taxon>
        <taxon>Bacillota</taxon>
        <taxon>Erysipelotrichia</taxon>
        <taxon>Erysipelotrichales</taxon>
        <taxon>Erysipelotrichaceae</taxon>
        <taxon>Holdemania</taxon>
    </lineage>
</organism>
<dbReference type="NCBIfam" id="TIGR01549">
    <property type="entry name" value="HAD-SF-IA-v1"/>
    <property type="match status" value="1"/>
</dbReference>